<proteinExistence type="predicted"/>
<gene>
    <name evidence="2" type="ORF">SG35_019955</name>
</gene>
<dbReference type="EMBL" id="CP059735">
    <property type="protein sequence ID" value="WDD97572.1"/>
    <property type="molecule type" value="Genomic_DNA"/>
</dbReference>
<accession>A0AAE9YMF3</accession>
<reference evidence="2 3" key="1">
    <citation type="journal article" date="2015" name="Genome Announc.">
        <title>Draft Genome Sequences of Marine Isolates of Thalassomonas viridans and Thalassomonas actiniarum.</title>
        <authorList>
            <person name="Olonade I."/>
            <person name="van Zyl L.J."/>
            <person name="Trindade M."/>
        </authorList>
    </citation>
    <scope>NUCLEOTIDE SEQUENCE [LARGE SCALE GENOMIC DNA]</scope>
    <source>
        <strain evidence="2 3">A5K-106</strain>
    </source>
</reference>
<organism evidence="2 3">
    <name type="scientific">Thalassomonas actiniarum</name>
    <dbReference type="NCBI Taxonomy" id="485447"/>
    <lineage>
        <taxon>Bacteria</taxon>
        <taxon>Pseudomonadati</taxon>
        <taxon>Pseudomonadota</taxon>
        <taxon>Gammaproteobacteria</taxon>
        <taxon>Alteromonadales</taxon>
        <taxon>Colwelliaceae</taxon>
        <taxon>Thalassomonas</taxon>
    </lineage>
</organism>
<dbReference type="RefSeq" id="WP_044835116.1">
    <property type="nucleotide sequence ID" value="NZ_CP059735.1"/>
</dbReference>
<reference evidence="2 3" key="2">
    <citation type="journal article" date="2022" name="Mar. Drugs">
        <title>Bioassay-Guided Fractionation Leads to the Detection of Cholic Acid Generated by the Rare Thalassomonas sp.</title>
        <authorList>
            <person name="Pheiffer F."/>
            <person name="Schneider Y.K."/>
            <person name="Hansen E.H."/>
            <person name="Andersen J.H."/>
            <person name="Isaksson J."/>
            <person name="Busche T."/>
            <person name="R C."/>
            <person name="Kalinowski J."/>
            <person name="Zyl L.V."/>
            <person name="Trindade M."/>
        </authorList>
    </citation>
    <scope>NUCLEOTIDE SEQUENCE [LARGE SCALE GENOMIC DNA]</scope>
    <source>
        <strain evidence="2 3">A5K-106</strain>
    </source>
</reference>
<dbReference type="Proteomes" id="UP000032568">
    <property type="component" value="Chromosome"/>
</dbReference>
<feature type="transmembrane region" description="Helical" evidence="1">
    <location>
        <begin position="105"/>
        <end position="125"/>
    </location>
</feature>
<feature type="transmembrane region" description="Helical" evidence="1">
    <location>
        <begin position="63"/>
        <end position="85"/>
    </location>
</feature>
<name>A0AAE9YMF3_9GAMM</name>
<evidence type="ECO:0000313" key="3">
    <source>
        <dbReference type="Proteomes" id="UP000032568"/>
    </source>
</evidence>
<sequence>MTSIEFYLRRIHILGAFFLVVSLLAWISDWTGLVYVCPYCRLQRTVIGILGFLMMFRGLHNIITIFIASVLGFMGAHVAAAQNFMGWLKINKGTFEFKGDIYLDPFLLSGAALFAIIAQVWLLVLSARSKTIESEVGQS</sequence>
<feature type="transmembrane region" description="Helical" evidence="1">
    <location>
        <begin position="7"/>
        <end position="27"/>
    </location>
</feature>
<keyword evidence="1" id="KW-0812">Transmembrane</keyword>
<protein>
    <submittedName>
        <fullName evidence="2">Uncharacterized protein</fullName>
    </submittedName>
</protein>
<keyword evidence="1" id="KW-1133">Transmembrane helix</keyword>
<keyword evidence="1" id="KW-0472">Membrane</keyword>
<dbReference type="KEGG" id="tact:SG35_019955"/>
<evidence type="ECO:0000256" key="1">
    <source>
        <dbReference type="SAM" id="Phobius"/>
    </source>
</evidence>
<dbReference type="AlphaFoldDB" id="A0AAE9YMF3"/>
<evidence type="ECO:0000313" key="2">
    <source>
        <dbReference type="EMBL" id="WDD97572.1"/>
    </source>
</evidence>
<keyword evidence="3" id="KW-1185">Reference proteome</keyword>